<feature type="transmembrane region" description="Helical" evidence="1">
    <location>
        <begin position="12"/>
        <end position="29"/>
    </location>
</feature>
<accession>A0A1X1CY09</accession>
<organism evidence="2 3">
    <name type="scientific">Pantoea wallisii</name>
    <dbReference type="NCBI Taxonomy" id="1076551"/>
    <lineage>
        <taxon>Bacteria</taxon>
        <taxon>Pseudomonadati</taxon>
        <taxon>Pseudomonadota</taxon>
        <taxon>Gammaproteobacteria</taxon>
        <taxon>Enterobacterales</taxon>
        <taxon>Erwiniaceae</taxon>
        <taxon>Pantoea</taxon>
    </lineage>
</organism>
<evidence type="ECO:0000313" key="3">
    <source>
        <dbReference type="Proteomes" id="UP000193104"/>
    </source>
</evidence>
<dbReference type="RefSeq" id="WP_128602838.1">
    <property type="nucleotide sequence ID" value="NZ_MLFS01000075.1"/>
</dbReference>
<dbReference type="InterPro" id="IPR045644">
    <property type="entry name" value="DUF6404"/>
</dbReference>
<dbReference type="EMBL" id="MLFS01000075">
    <property type="protein sequence ID" value="ORM69339.1"/>
    <property type="molecule type" value="Genomic_DNA"/>
</dbReference>
<keyword evidence="1" id="KW-0812">Transmembrane</keyword>
<evidence type="ECO:0000256" key="1">
    <source>
        <dbReference type="SAM" id="Phobius"/>
    </source>
</evidence>
<comment type="caution">
    <text evidence="2">The sequence shown here is derived from an EMBL/GenBank/DDBJ whole genome shotgun (WGS) entry which is preliminary data.</text>
</comment>
<feature type="transmembrane region" description="Helical" evidence="1">
    <location>
        <begin position="35"/>
        <end position="55"/>
    </location>
</feature>
<reference evidence="2 3" key="1">
    <citation type="journal article" date="2017" name="Antonie Van Leeuwenhoek">
        <title>Phylogenomic resolution of the bacterial genus Pantoea and its relationship with Erwinia and Tatumella.</title>
        <authorList>
            <person name="Palmer M."/>
            <person name="Steenkamp E.T."/>
            <person name="Coetzee M.P."/>
            <person name="Chan W.Y."/>
            <person name="van Zyl E."/>
            <person name="De Maayer P."/>
            <person name="Coutinho T.A."/>
            <person name="Blom J."/>
            <person name="Smits T.H."/>
            <person name="Duffy B."/>
            <person name="Venter S.N."/>
        </authorList>
    </citation>
    <scope>NUCLEOTIDE SEQUENCE [LARGE SCALE GENOMIC DNA]</scope>
    <source>
        <strain evidence="2 3">LMG 26277</strain>
    </source>
</reference>
<sequence length="65" mass="7490">MQGVIKFVKGWLIFSLMWGIFMWFVTWQAQGKEPGLAIVMSLYAGLIYQALMTMVGRFKARRSQA</sequence>
<keyword evidence="1" id="KW-1133">Transmembrane helix</keyword>
<dbReference type="Proteomes" id="UP000193104">
    <property type="component" value="Unassembled WGS sequence"/>
</dbReference>
<dbReference type="Pfam" id="PF19942">
    <property type="entry name" value="DUF6404"/>
    <property type="match status" value="1"/>
</dbReference>
<evidence type="ECO:0000313" key="2">
    <source>
        <dbReference type="EMBL" id="ORM69339.1"/>
    </source>
</evidence>
<keyword evidence="3" id="KW-1185">Reference proteome</keyword>
<gene>
    <name evidence="2" type="ORF">HA48_19380</name>
</gene>
<dbReference type="AlphaFoldDB" id="A0A1X1CY09"/>
<name>A0A1X1CY09_9GAMM</name>
<proteinExistence type="predicted"/>
<protein>
    <submittedName>
        <fullName evidence="2">Uncharacterized protein</fullName>
    </submittedName>
</protein>
<keyword evidence="1" id="KW-0472">Membrane</keyword>
<dbReference type="OrthoDB" id="7870117at2"/>